<dbReference type="CDD" id="cd00130">
    <property type="entry name" value="PAS"/>
    <property type="match status" value="1"/>
</dbReference>
<dbReference type="InterPro" id="IPR000014">
    <property type="entry name" value="PAS"/>
</dbReference>
<dbReference type="Gene3D" id="3.30.450.20">
    <property type="entry name" value="PAS domain"/>
    <property type="match status" value="1"/>
</dbReference>
<sequence>MSITPTDVEHEVRNIDIIVSKGDEKGDITYANPIFFKLAGYTQSELLEKPHALIRHPDMPKIIFKFLWNNLQSGNDVKAFVKNLTKDGGFYWVLAHVRVATNPDGSFRNYVSTRKGMSASARTIIEPLYAELSLAEANGGMEASLPILEAFLKSHASTLATFNDAMQKIQNN</sequence>
<evidence type="ECO:0000259" key="1">
    <source>
        <dbReference type="PROSITE" id="PS50112"/>
    </source>
</evidence>
<dbReference type="InterPro" id="IPR013655">
    <property type="entry name" value="PAS_fold_3"/>
</dbReference>
<dbReference type="EMBL" id="FPHM01000187">
    <property type="protein sequence ID" value="SFV70985.1"/>
    <property type="molecule type" value="Genomic_DNA"/>
</dbReference>
<dbReference type="AlphaFoldDB" id="A0A1W1CZ29"/>
<organism evidence="2">
    <name type="scientific">hydrothermal vent metagenome</name>
    <dbReference type="NCBI Taxonomy" id="652676"/>
    <lineage>
        <taxon>unclassified sequences</taxon>
        <taxon>metagenomes</taxon>
        <taxon>ecological metagenomes</taxon>
    </lineage>
</organism>
<dbReference type="NCBIfam" id="TIGR00229">
    <property type="entry name" value="sensory_box"/>
    <property type="match status" value="1"/>
</dbReference>
<dbReference type="PROSITE" id="PS50112">
    <property type="entry name" value="PAS"/>
    <property type="match status" value="1"/>
</dbReference>
<dbReference type="SUPFAM" id="SSF55785">
    <property type="entry name" value="PYP-like sensor domain (PAS domain)"/>
    <property type="match status" value="1"/>
</dbReference>
<evidence type="ECO:0000313" key="2">
    <source>
        <dbReference type="EMBL" id="SFV70985.1"/>
    </source>
</evidence>
<reference evidence="2" key="1">
    <citation type="submission" date="2016-10" db="EMBL/GenBank/DDBJ databases">
        <authorList>
            <person name="de Groot N.N."/>
        </authorList>
    </citation>
    <scope>NUCLEOTIDE SEQUENCE</scope>
</reference>
<accession>A0A1W1CZ29</accession>
<protein>
    <submittedName>
        <fullName evidence="2">PUTATIVE SIGNAL-TRANSDUCTION SENSOR PROTEIN</fullName>
    </submittedName>
</protein>
<dbReference type="Pfam" id="PF08447">
    <property type="entry name" value="PAS_3"/>
    <property type="match status" value="1"/>
</dbReference>
<feature type="domain" description="PAS" evidence="1">
    <location>
        <begin position="23"/>
        <end position="74"/>
    </location>
</feature>
<proteinExistence type="predicted"/>
<dbReference type="InterPro" id="IPR035965">
    <property type="entry name" value="PAS-like_dom_sf"/>
</dbReference>
<gene>
    <name evidence="2" type="ORF">MNB_SV-13-957</name>
</gene>
<name>A0A1W1CZ29_9ZZZZ</name>